<proteinExistence type="predicted"/>
<reference evidence="2 3" key="1">
    <citation type="submission" date="2018-07" db="EMBL/GenBank/DDBJ databases">
        <title>Genomic Encyclopedia of Type Strains, Phase IV (KMG-IV): sequencing the most valuable type-strain genomes for metagenomic binning, comparative biology and taxonomic classification.</title>
        <authorList>
            <person name="Goeker M."/>
        </authorList>
    </citation>
    <scope>NUCLEOTIDE SEQUENCE [LARGE SCALE GENOMIC DNA]</scope>
    <source>
        <strain evidence="2 3">DSM 44952</strain>
    </source>
</reference>
<evidence type="ECO:0000259" key="1">
    <source>
        <dbReference type="PROSITE" id="PS51186"/>
    </source>
</evidence>
<dbReference type="STRING" id="1210089.GCA_001613165_06538"/>
<evidence type="ECO:0000313" key="3">
    <source>
        <dbReference type="Proteomes" id="UP000255355"/>
    </source>
</evidence>
<dbReference type="GO" id="GO:0016747">
    <property type="term" value="F:acyltransferase activity, transferring groups other than amino-acyl groups"/>
    <property type="evidence" value="ECO:0007669"/>
    <property type="project" value="InterPro"/>
</dbReference>
<feature type="domain" description="N-acetyltransferase" evidence="1">
    <location>
        <begin position="25"/>
        <end position="171"/>
    </location>
</feature>
<dbReference type="EMBL" id="QQAZ01000016">
    <property type="protein sequence ID" value="RDI44693.1"/>
    <property type="molecule type" value="Genomic_DNA"/>
</dbReference>
<sequence length="171" mass="18797">MEKVVTYLELTRPGALVAAPVVAGVGLRRVDRESPLVRSVQAGVGEPYGWGAARRSAERWSAYLAEHPDEQYWLITVENEPAGVAYLEPQPAGDVEVTAFGLLPAYVGKGFGAYALTLALRQAWATEPVGAQEVRRVWLHTCSLDHPNALGNYRKRGLRPYRVETKPVDQS</sequence>
<dbReference type="PROSITE" id="PS51186">
    <property type="entry name" value="GNAT"/>
    <property type="match status" value="1"/>
</dbReference>
<dbReference type="InterPro" id="IPR000182">
    <property type="entry name" value="GNAT_dom"/>
</dbReference>
<accession>A0A370GRX8</accession>
<dbReference type="SUPFAM" id="SSF55729">
    <property type="entry name" value="Acyl-CoA N-acyltransferases (Nat)"/>
    <property type="match status" value="1"/>
</dbReference>
<dbReference type="RefSeq" id="WP_068028694.1">
    <property type="nucleotide sequence ID" value="NZ_QQAZ01000016.1"/>
</dbReference>
<protein>
    <submittedName>
        <fullName evidence="2">Acetyltransferase (GNAT) family protein</fullName>
    </submittedName>
</protein>
<dbReference type="Pfam" id="PF00583">
    <property type="entry name" value="Acetyltransf_1"/>
    <property type="match status" value="1"/>
</dbReference>
<comment type="caution">
    <text evidence="2">The sequence shown here is derived from an EMBL/GenBank/DDBJ whole genome shotgun (WGS) entry which is preliminary data.</text>
</comment>
<keyword evidence="3" id="KW-1185">Reference proteome</keyword>
<evidence type="ECO:0000313" key="2">
    <source>
        <dbReference type="EMBL" id="RDI44693.1"/>
    </source>
</evidence>
<dbReference type="CDD" id="cd04301">
    <property type="entry name" value="NAT_SF"/>
    <property type="match status" value="1"/>
</dbReference>
<dbReference type="Gene3D" id="3.40.630.30">
    <property type="match status" value="1"/>
</dbReference>
<dbReference type="Proteomes" id="UP000255355">
    <property type="component" value="Unassembled WGS sequence"/>
</dbReference>
<name>A0A370GRX8_9NOCA</name>
<organism evidence="2 3">
    <name type="scientific">Nocardia mexicana</name>
    <dbReference type="NCBI Taxonomy" id="279262"/>
    <lineage>
        <taxon>Bacteria</taxon>
        <taxon>Bacillati</taxon>
        <taxon>Actinomycetota</taxon>
        <taxon>Actinomycetes</taxon>
        <taxon>Mycobacteriales</taxon>
        <taxon>Nocardiaceae</taxon>
        <taxon>Nocardia</taxon>
    </lineage>
</organism>
<dbReference type="AlphaFoldDB" id="A0A370GRX8"/>
<dbReference type="InterPro" id="IPR016181">
    <property type="entry name" value="Acyl_CoA_acyltransferase"/>
</dbReference>
<gene>
    <name evidence="2" type="ORF">DFR68_11683</name>
</gene>
<keyword evidence="2" id="KW-0808">Transferase</keyword>
<dbReference type="OrthoDB" id="275336at2"/>